<dbReference type="Pfam" id="PF14302">
    <property type="entry name" value="DUF4377"/>
    <property type="match status" value="1"/>
</dbReference>
<evidence type="ECO:0000313" key="3">
    <source>
        <dbReference type="EMBL" id="KKW67553.1"/>
    </source>
</evidence>
<dbReference type="Proteomes" id="UP000050580">
    <property type="component" value="Unassembled WGS sequence"/>
</dbReference>
<dbReference type="PANTHER" id="PTHR35535">
    <property type="entry name" value="HEAT SHOCK PROTEIN HSLJ"/>
    <property type="match status" value="1"/>
</dbReference>
<organism evidence="3 4">
    <name type="scientific">Lampropedia cohaerens</name>
    <dbReference type="NCBI Taxonomy" id="1610491"/>
    <lineage>
        <taxon>Bacteria</taxon>
        <taxon>Pseudomonadati</taxon>
        <taxon>Pseudomonadota</taxon>
        <taxon>Betaproteobacteria</taxon>
        <taxon>Burkholderiales</taxon>
        <taxon>Comamonadaceae</taxon>
        <taxon>Lampropedia</taxon>
    </lineage>
</organism>
<dbReference type="InterPro" id="IPR005184">
    <property type="entry name" value="DUF306_Meta_HslJ"/>
</dbReference>
<dbReference type="STRING" id="1610491.AAV94_10155"/>
<sequence>MAACNAAPTSQVASAPAAQAAFAQTVGGTAAQPSMNSTDPEHLLRAYHWQLRSASGPDQAWFDTVAPALPAPVELTFDGQRLTVSGLCNHMGAGYDWDGETTLHVGMAMATKRACSDTALMQAEDAVGRQLSNATGLALTAPVGDTAPLLTLHFADGSAWQLQGRPTDATRFGSAPQRVFLEVAPDTVACTQHGQPSQCLQVRSVDFDDAGLRRAEGPWQVYPGTIEGYAHTPGEWTVLRINRYTPARVSSAQPAVVDVLDMVVSRQMAQPR</sequence>
<protein>
    <recommendedName>
        <fullName evidence="5">DUF4377 domain-containing protein</fullName>
    </recommendedName>
</protein>
<evidence type="ECO:0000259" key="1">
    <source>
        <dbReference type="Pfam" id="PF03724"/>
    </source>
</evidence>
<dbReference type="Pfam" id="PF03724">
    <property type="entry name" value="META"/>
    <property type="match status" value="1"/>
</dbReference>
<gene>
    <name evidence="3" type="ORF">AAV94_10155</name>
</gene>
<feature type="domain" description="DUF4377" evidence="2">
    <location>
        <begin position="182"/>
        <end position="265"/>
    </location>
</feature>
<name>A0A0U1PYE7_9BURK</name>
<proteinExistence type="predicted"/>
<dbReference type="EMBL" id="LBNQ01000032">
    <property type="protein sequence ID" value="KKW67553.1"/>
    <property type="molecule type" value="Genomic_DNA"/>
</dbReference>
<reference evidence="3 4" key="1">
    <citation type="submission" date="2015-05" db="EMBL/GenBank/DDBJ databases">
        <title>Draft genome sequence of Lampropedia sp. CT6, isolated from the microbial mat of a hot water spring, located at Manikaran, India.</title>
        <authorList>
            <person name="Tripathi C."/>
            <person name="Rani P."/>
            <person name="Mahato N.K."/>
            <person name="Lal R."/>
        </authorList>
    </citation>
    <scope>NUCLEOTIDE SEQUENCE [LARGE SCALE GENOMIC DNA]</scope>
    <source>
        <strain evidence="3 4">CT6</strain>
    </source>
</reference>
<evidence type="ECO:0000259" key="2">
    <source>
        <dbReference type="Pfam" id="PF14302"/>
    </source>
</evidence>
<feature type="domain" description="DUF306" evidence="1">
    <location>
        <begin position="48"/>
        <end position="157"/>
    </location>
</feature>
<dbReference type="PANTHER" id="PTHR35535:SF1">
    <property type="entry name" value="HEAT SHOCK PROTEIN HSLJ"/>
    <property type="match status" value="1"/>
</dbReference>
<dbReference type="AlphaFoldDB" id="A0A0U1PYE7"/>
<accession>A0A0U1PYE7</accession>
<dbReference type="InterPro" id="IPR053147">
    <property type="entry name" value="Hsp_HslJ-like"/>
</dbReference>
<dbReference type="InterPro" id="IPR038670">
    <property type="entry name" value="HslJ-like_sf"/>
</dbReference>
<comment type="caution">
    <text evidence="3">The sequence shown here is derived from an EMBL/GenBank/DDBJ whole genome shotgun (WGS) entry which is preliminary data.</text>
</comment>
<evidence type="ECO:0008006" key="5">
    <source>
        <dbReference type="Google" id="ProtNLM"/>
    </source>
</evidence>
<dbReference type="InterPro" id="IPR025485">
    <property type="entry name" value="DUF4377"/>
</dbReference>
<evidence type="ECO:0000313" key="4">
    <source>
        <dbReference type="Proteomes" id="UP000050580"/>
    </source>
</evidence>
<dbReference type="Gene3D" id="2.40.128.270">
    <property type="match status" value="1"/>
</dbReference>
<keyword evidence="4" id="KW-1185">Reference proteome</keyword>